<proteinExistence type="predicted"/>
<dbReference type="RefSeq" id="WP_093886525.1">
    <property type="nucleotide sequence ID" value="NZ_FOQY01000005.1"/>
</dbReference>
<evidence type="ECO:0000313" key="2">
    <source>
        <dbReference type="Proteomes" id="UP000199111"/>
    </source>
</evidence>
<name>A0A1I3L7A2_9ACTN</name>
<keyword evidence="2" id="KW-1185">Reference proteome</keyword>
<protein>
    <submittedName>
        <fullName evidence="1">Uncharacterized protein</fullName>
    </submittedName>
</protein>
<organism evidence="1 2">
    <name type="scientific">Streptosporangium canum</name>
    <dbReference type="NCBI Taxonomy" id="324952"/>
    <lineage>
        <taxon>Bacteria</taxon>
        <taxon>Bacillati</taxon>
        <taxon>Actinomycetota</taxon>
        <taxon>Actinomycetes</taxon>
        <taxon>Streptosporangiales</taxon>
        <taxon>Streptosporangiaceae</taxon>
        <taxon>Streptosporangium</taxon>
    </lineage>
</organism>
<gene>
    <name evidence="1" type="ORF">SAMN05216275_10537</name>
</gene>
<accession>A0A1I3L7A2</accession>
<evidence type="ECO:0000313" key="1">
    <source>
        <dbReference type="EMBL" id="SFI80587.1"/>
    </source>
</evidence>
<dbReference type="EMBL" id="FOQY01000005">
    <property type="protein sequence ID" value="SFI80587.1"/>
    <property type="molecule type" value="Genomic_DNA"/>
</dbReference>
<reference evidence="2" key="1">
    <citation type="submission" date="2016-10" db="EMBL/GenBank/DDBJ databases">
        <authorList>
            <person name="Varghese N."/>
            <person name="Submissions S."/>
        </authorList>
    </citation>
    <scope>NUCLEOTIDE SEQUENCE [LARGE SCALE GENOMIC DNA]</scope>
    <source>
        <strain evidence="2">CGMCC 4.2126</strain>
    </source>
</reference>
<dbReference type="AlphaFoldDB" id="A0A1I3L7A2"/>
<dbReference type="Proteomes" id="UP000199111">
    <property type="component" value="Unassembled WGS sequence"/>
</dbReference>
<dbReference type="GeneID" id="96297574"/>
<sequence>MSRFEPINRRPLNGGWQHLYRFDNGFGASVVNHSFSYGTELAVLKWDGADYELTYDTPIAGDVIGHLSEDGVESLLERISSLTSNGHAPI</sequence>